<keyword evidence="3" id="KW-1185">Reference proteome</keyword>
<dbReference type="Proteomes" id="UP001190700">
    <property type="component" value="Unassembled WGS sequence"/>
</dbReference>
<comment type="caution">
    <text evidence="2">The sequence shown here is derived from an EMBL/GenBank/DDBJ whole genome shotgun (WGS) entry which is preliminary data.</text>
</comment>
<accession>A0AAE0FH37</accession>
<evidence type="ECO:0000313" key="3">
    <source>
        <dbReference type="Proteomes" id="UP001190700"/>
    </source>
</evidence>
<proteinExistence type="predicted"/>
<sequence length="210" mass="22948">MGTDFTGKVAWPQGAPETSQVDVGALLSMGPKVLDQLELLSIARSKYNILGRLLLFIAFFTIFLFSLDGDTSRSSQVYSTITQVVSPSQAYNSEVEIYGWLDSLVTHVYTDPVCGNDVCEEPYERKAFGRFGCQTDCGQEPALYDVAVKFNAPSVTPVEGVSVASLVASMKWNLCLRNVEPGVDDLCWYGQDEGIPSPGHKFVARFQPAA</sequence>
<feature type="transmembrane region" description="Helical" evidence="1">
    <location>
        <begin position="49"/>
        <end position="67"/>
    </location>
</feature>
<keyword evidence="1" id="KW-0472">Membrane</keyword>
<evidence type="ECO:0000313" key="2">
    <source>
        <dbReference type="EMBL" id="KAK3259721.1"/>
    </source>
</evidence>
<organism evidence="2 3">
    <name type="scientific">Cymbomonas tetramitiformis</name>
    <dbReference type="NCBI Taxonomy" id="36881"/>
    <lineage>
        <taxon>Eukaryota</taxon>
        <taxon>Viridiplantae</taxon>
        <taxon>Chlorophyta</taxon>
        <taxon>Pyramimonadophyceae</taxon>
        <taxon>Pyramimonadales</taxon>
        <taxon>Pyramimonadaceae</taxon>
        <taxon>Cymbomonas</taxon>
    </lineage>
</organism>
<evidence type="ECO:0000256" key="1">
    <source>
        <dbReference type="SAM" id="Phobius"/>
    </source>
</evidence>
<name>A0AAE0FH37_9CHLO</name>
<protein>
    <recommendedName>
        <fullName evidence="4">Transmembrane protein</fullName>
    </recommendedName>
</protein>
<dbReference type="EMBL" id="LGRX02018511">
    <property type="protein sequence ID" value="KAK3259721.1"/>
    <property type="molecule type" value="Genomic_DNA"/>
</dbReference>
<gene>
    <name evidence="2" type="ORF">CYMTET_31294</name>
</gene>
<reference evidence="2 3" key="1">
    <citation type="journal article" date="2015" name="Genome Biol. Evol.">
        <title>Comparative Genomics of a Bacterivorous Green Alga Reveals Evolutionary Causalities and Consequences of Phago-Mixotrophic Mode of Nutrition.</title>
        <authorList>
            <person name="Burns J.A."/>
            <person name="Paasch A."/>
            <person name="Narechania A."/>
            <person name="Kim E."/>
        </authorList>
    </citation>
    <scope>NUCLEOTIDE SEQUENCE [LARGE SCALE GENOMIC DNA]</scope>
    <source>
        <strain evidence="2 3">PLY_AMNH</strain>
    </source>
</reference>
<evidence type="ECO:0008006" key="4">
    <source>
        <dbReference type="Google" id="ProtNLM"/>
    </source>
</evidence>
<keyword evidence="1" id="KW-1133">Transmembrane helix</keyword>
<keyword evidence="1" id="KW-0812">Transmembrane</keyword>
<dbReference type="AlphaFoldDB" id="A0AAE0FH37"/>